<keyword evidence="2" id="KW-1185">Reference proteome</keyword>
<reference evidence="1 2" key="1">
    <citation type="submission" date="2017-07" db="EMBL/GenBank/DDBJ databases">
        <title>Complete genome sequence of Actinoalloteichus hoggarensis DSM 45943, type strain of Actinoalloteichus hoggarensis.</title>
        <authorList>
            <person name="Ruckert C."/>
            <person name="Nouioui I."/>
            <person name="Willmese J."/>
            <person name="van Wezel G."/>
            <person name="Klenk H.-P."/>
            <person name="Kalinowski J."/>
            <person name="Zotchev S.B."/>
        </authorList>
    </citation>
    <scope>NUCLEOTIDE SEQUENCE [LARGE SCALE GENOMIC DNA]</scope>
    <source>
        <strain evidence="1 2">DSM 45943</strain>
    </source>
</reference>
<proteinExistence type="predicted"/>
<dbReference type="OrthoDB" id="5186521at2"/>
<dbReference type="KEGG" id="ahg:AHOG_21545"/>
<dbReference type="EMBL" id="CP022521">
    <property type="protein sequence ID" value="ASO21925.1"/>
    <property type="molecule type" value="Genomic_DNA"/>
</dbReference>
<dbReference type="RefSeq" id="WP_093942988.1">
    <property type="nucleotide sequence ID" value="NZ_CP022521.1"/>
</dbReference>
<evidence type="ECO:0000313" key="2">
    <source>
        <dbReference type="Proteomes" id="UP000204221"/>
    </source>
</evidence>
<protein>
    <submittedName>
        <fullName evidence="1">Uncharacterized protein</fullName>
    </submittedName>
</protein>
<dbReference type="Proteomes" id="UP000204221">
    <property type="component" value="Chromosome"/>
</dbReference>
<name>A0A221W7Q3_9PSEU</name>
<dbReference type="AlphaFoldDB" id="A0A221W7Q3"/>
<gene>
    <name evidence="1" type="ORF">AHOG_21545</name>
</gene>
<sequence>MSRRRRPIDVRSMAWARAVVWSAGLLAVVIGLVASLTGSGLFGVFRGRRPLADPLALDWLGTHAAGAGAAAILTGLLLTAAGLGAVLLVLRPEHRVDLVFADGGTSLLVVTASAVAEAVRADAEATPGVARARVAVVGSVRRPRLRVTLSLREGGDLPTIWADLDQRVLERARRSLGVAVLPATVHLDLDAVPAVRVS</sequence>
<organism evidence="1 2">
    <name type="scientific">Actinoalloteichus hoggarensis</name>
    <dbReference type="NCBI Taxonomy" id="1470176"/>
    <lineage>
        <taxon>Bacteria</taxon>
        <taxon>Bacillati</taxon>
        <taxon>Actinomycetota</taxon>
        <taxon>Actinomycetes</taxon>
        <taxon>Pseudonocardiales</taxon>
        <taxon>Pseudonocardiaceae</taxon>
        <taxon>Actinoalloteichus</taxon>
    </lineage>
</organism>
<accession>A0A221W7Q3</accession>
<evidence type="ECO:0000313" key="1">
    <source>
        <dbReference type="EMBL" id="ASO21925.1"/>
    </source>
</evidence>